<protein>
    <recommendedName>
        <fullName evidence="2">MobA/VirD2-like nuclease domain-containing protein</fullName>
    </recommendedName>
</protein>
<feature type="compositionally biased region" description="Basic residues" evidence="1">
    <location>
        <begin position="900"/>
        <end position="910"/>
    </location>
</feature>
<keyword evidence="4" id="KW-1185">Reference proteome</keyword>
<evidence type="ECO:0000313" key="4">
    <source>
        <dbReference type="Proteomes" id="UP000239532"/>
    </source>
</evidence>
<organism evidence="3 4">
    <name type="scientific">Nonlabens agnitus</name>
    <dbReference type="NCBI Taxonomy" id="870484"/>
    <lineage>
        <taxon>Bacteria</taxon>
        <taxon>Pseudomonadati</taxon>
        <taxon>Bacteroidota</taxon>
        <taxon>Flavobacteriia</taxon>
        <taxon>Flavobacteriales</taxon>
        <taxon>Flavobacteriaceae</taxon>
        <taxon>Nonlabens</taxon>
    </lineage>
</organism>
<dbReference type="RefSeq" id="WP_105982116.1">
    <property type="nucleotide sequence ID" value="NZ_MQUC01000003.1"/>
</dbReference>
<reference evidence="3 4" key="1">
    <citation type="submission" date="2016-11" db="EMBL/GenBank/DDBJ databases">
        <title>Trade-off between light-utilization and light-protection in marine flavobacteria.</title>
        <authorList>
            <person name="Kumagai Y."/>
        </authorList>
    </citation>
    <scope>NUCLEOTIDE SEQUENCE [LARGE SCALE GENOMIC DNA]</scope>
    <source>
        <strain evidence="3 4">JCM 17109</strain>
    </source>
</reference>
<accession>A0A2S9WS05</accession>
<gene>
    <name evidence="3" type="ORF">BST86_03805</name>
</gene>
<dbReference type="Pfam" id="PF03432">
    <property type="entry name" value="Relaxase"/>
    <property type="match status" value="1"/>
</dbReference>
<feature type="domain" description="MobA/VirD2-like nuclease" evidence="2">
    <location>
        <begin position="17"/>
        <end position="147"/>
    </location>
</feature>
<dbReference type="InterPro" id="IPR005094">
    <property type="entry name" value="Endonuclease_MobA/VirD2"/>
</dbReference>
<dbReference type="EMBL" id="MQUC01000003">
    <property type="protein sequence ID" value="PRP66277.1"/>
    <property type="molecule type" value="Genomic_DNA"/>
</dbReference>
<feature type="region of interest" description="Disordered" evidence="1">
    <location>
        <begin position="702"/>
        <end position="761"/>
    </location>
</feature>
<name>A0A2S9WS05_9FLAO</name>
<dbReference type="AlphaFoldDB" id="A0A2S9WS05"/>
<evidence type="ECO:0000313" key="3">
    <source>
        <dbReference type="EMBL" id="PRP66277.1"/>
    </source>
</evidence>
<dbReference type="Proteomes" id="UP000239532">
    <property type="component" value="Unassembled WGS sequence"/>
</dbReference>
<feature type="compositionally biased region" description="Basic and acidic residues" evidence="1">
    <location>
        <begin position="733"/>
        <end position="754"/>
    </location>
</feature>
<feature type="region of interest" description="Disordered" evidence="1">
    <location>
        <begin position="569"/>
        <end position="604"/>
    </location>
</feature>
<proteinExistence type="predicted"/>
<evidence type="ECO:0000256" key="1">
    <source>
        <dbReference type="SAM" id="MobiDB-lite"/>
    </source>
</evidence>
<feature type="compositionally biased region" description="Polar residues" evidence="1">
    <location>
        <begin position="585"/>
        <end position="595"/>
    </location>
</feature>
<evidence type="ECO:0000259" key="2">
    <source>
        <dbReference type="Pfam" id="PF03432"/>
    </source>
</evidence>
<comment type="caution">
    <text evidence="3">The sequence shown here is derived from an EMBL/GenBank/DDBJ whole genome shotgun (WGS) entry which is preliminary data.</text>
</comment>
<sequence>MMVLAQSISHTSESMEYGWNEKEKKATVISQKYMIADNPKEATEMFKVVQASNSTCPKNTISIVLSRSATAEKKFTNKNWQQYIDDLLEGLRLENHQHIAFRHFDKNHDHVHLYINRINFQGKAFNDSFIGSKAGDIADQLNIKYGIERPKQIKKDNEEKLRNEYKHDRKSIHSHNMYVIEHVKPKSFSHYVSAFAKADINVVAITSKNGNLNGFRYEKGGLSLKASLVHRSMSLTNLIKSLFPEIKLSELRKLNLKTDGGKYGSQANQKQILDQLDDYVKGHAKGSAESIQYESKVNEEESRHAIYLQNLHIRNLSAVISEEEYIKAFDKVNIKVTKELSTDGSANEYRFERSGFSFKGSSIHSSMSSTNIIKYLSLKESVNNNRVLKTPKANFPSHELFSDDMADNRKDVTPILRTSSRDMSIEKGVDADYSEGRIPTRTEVNHNRQDERFVECSKVIYIEHQHITNQLRVNCEHEYVSAFAKANVKVTRVQNSDGSFKGFQFERSGFSFNGSDIHSSMSLTNIEKSFSINELAGNTATTKISQINQSDQKVDNGKTVSLKKNISNPIVPSSDNSLNEKRTTDNGYVSETTSGREALSQKGRNKNSEECLQTIYQQYLILVENLEVSNEDDYINAFAKANIKVTRASNHNGSIDEFRYELAGHCFEGGEVHRSMTYEKIKSNFFIPKVAINKAPIDGLSYKNSSQQSSSDESVPQKRKPVSPFSSNYKSTSNERRATYEDNENEKTSGKSETDQQPQQKNVEEYRQAIYLQHLFIINNIQVKNEEEYINAFAKVNIKVTKLMNPQGIVDEFSFELAGHSFKGRSVNKSMSLKNIRNNLNADVRNSPVVTNSNKLTTTQESMPDVRTMDVIESITSQFIPSSPIMHDESEGGIDETLGHKKKRKRGLKR</sequence>
<feature type="region of interest" description="Disordered" evidence="1">
    <location>
        <begin position="882"/>
        <end position="910"/>
    </location>
</feature>
<dbReference type="OrthoDB" id="3035232at2"/>